<accession>A0A8S1VBI3</accession>
<keyword evidence="2" id="KW-1185">Reference proteome</keyword>
<dbReference type="AlphaFoldDB" id="A0A8S1VBI3"/>
<dbReference type="EMBL" id="CAJJDP010000060">
    <property type="protein sequence ID" value="CAD8173379.1"/>
    <property type="molecule type" value="Genomic_DNA"/>
</dbReference>
<comment type="caution">
    <text evidence="1">The sequence shown here is derived from an EMBL/GenBank/DDBJ whole genome shotgun (WGS) entry which is preliminary data.</text>
</comment>
<proteinExistence type="predicted"/>
<evidence type="ECO:0000313" key="1">
    <source>
        <dbReference type="EMBL" id="CAD8173379.1"/>
    </source>
</evidence>
<reference evidence="1" key="1">
    <citation type="submission" date="2021-01" db="EMBL/GenBank/DDBJ databases">
        <authorList>
            <consortium name="Genoscope - CEA"/>
            <person name="William W."/>
        </authorList>
    </citation>
    <scope>NUCLEOTIDE SEQUENCE</scope>
</reference>
<name>A0A8S1VBI3_PAROT</name>
<protein>
    <submittedName>
        <fullName evidence="1">Uncharacterized protein</fullName>
    </submittedName>
</protein>
<dbReference type="Proteomes" id="UP000683925">
    <property type="component" value="Unassembled WGS sequence"/>
</dbReference>
<evidence type="ECO:0000313" key="2">
    <source>
        <dbReference type="Proteomes" id="UP000683925"/>
    </source>
</evidence>
<organism evidence="1 2">
    <name type="scientific">Paramecium octaurelia</name>
    <dbReference type="NCBI Taxonomy" id="43137"/>
    <lineage>
        <taxon>Eukaryota</taxon>
        <taxon>Sar</taxon>
        <taxon>Alveolata</taxon>
        <taxon>Ciliophora</taxon>
        <taxon>Intramacronucleata</taxon>
        <taxon>Oligohymenophorea</taxon>
        <taxon>Peniculida</taxon>
        <taxon>Parameciidae</taxon>
        <taxon>Paramecium</taxon>
    </lineage>
</organism>
<gene>
    <name evidence="1" type="ORF">POCTA_138.1.T0610294</name>
</gene>
<sequence>MKFAKRNTSKTNELTLTQFSKQCDHWKVNRHSYFKPFLIEPQINLNEKTVAAQEQIICKDSDSIDYQSPIMWIPWLFNKTITWQKCPHLKALQKNVLFSLQALISNQWKANTKIQKLNITYFILPQHIQTSRILFNSKYLSNTIKLKRSTPRIDYTLFVFSLNLFINIDNFSDDNHVTLNSQLIIKKQIWDMQTIISLQKTKIQNLKMFPLCQIIRKHQTSSSSCR</sequence>